<dbReference type="EMBL" id="BGZI01000048">
    <property type="protein sequence ID" value="GBO90527.1"/>
    <property type="molecule type" value="Genomic_DNA"/>
</dbReference>
<sequence>MTFAQNAKAVLTSIAENAETSRCPDQLVGPIVDFDAKEVDFPYRLPATTIAETQNRRLVLVLESPHKAEFDLPKEPGPAKGKTGKNIRQYSSQIEALRDFTQYPVLLMNAIQYQCSLGFSTRKFRDKVFLKLWSEGGKENFMARLNSYCDSNAVIVNCCTKGNQSQELRSRVHNAIEELQLNATIIKRGHPVTWSIKNRRNKPW</sequence>
<gene>
    <name evidence="1" type="ORF">MSSD14B_41950</name>
</gene>
<name>A0A5M3Q5U0_9GAMM</name>
<dbReference type="RefSeq" id="WP_153637513.1">
    <property type="nucleotide sequence ID" value="NZ_BGZI01000048.1"/>
</dbReference>
<dbReference type="Proteomes" id="UP000387223">
    <property type="component" value="Unassembled WGS sequence"/>
</dbReference>
<dbReference type="AlphaFoldDB" id="A0A5M3Q5U0"/>
<comment type="caution">
    <text evidence="1">The sequence shown here is derived from an EMBL/GenBank/DDBJ whole genome shotgun (WGS) entry which is preliminary data.</text>
</comment>
<organism evidence="1 2">
    <name type="scientific">Marinobacter salsuginis</name>
    <dbReference type="NCBI Taxonomy" id="418719"/>
    <lineage>
        <taxon>Bacteria</taxon>
        <taxon>Pseudomonadati</taxon>
        <taxon>Pseudomonadota</taxon>
        <taxon>Gammaproteobacteria</taxon>
        <taxon>Pseudomonadales</taxon>
        <taxon>Marinobacteraceae</taxon>
        <taxon>Marinobacter</taxon>
    </lineage>
</organism>
<evidence type="ECO:0000313" key="2">
    <source>
        <dbReference type="Proteomes" id="UP000387223"/>
    </source>
</evidence>
<reference evidence="1 2" key="1">
    <citation type="journal article" date="2019" name="J. Gen. Appl. Microbiol.">
        <title>Aerobic degradation of cis-dichloroethene by the marine bacterium Marinobacter salsuginis strain 5N-3.</title>
        <authorList>
            <person name="Inoue Y."/>
            <person name="Fukunaga Y."/>
            <person name="Katsumata H."/>
            <person name="Ohji S."/>
            <person name="Hosoyama A."/>
            <person name="Mori K."/>
            <person name="Ando K."/>
        </authorList>
    </citation>
    <scope>NUCLEOTIDE SEQUENCE [LARGE SCALE GENOMIC DNA]</scope>
    <source>
        <strain evidence="1 2">NBRC 109114</strain>
    </source>
</reference>
<evidence type="ECO:0000313" key="1">
    <source>
        <dbReference type="EMBL" id="GBO90527.1"/>
    </source>
</evidence>
<protein>
    <submittedName>
        <fullName evidence="1">Uncharacterized protein</fullName>
    </submittedName>
</protein>
<proteinExistence type="predicted"/>
<accession>A0A5M3Q5U0</accession>